<keyword evidence="3" id="KW-1185">Reference proteome</keyword>
<evidence type="ECO:0000313" key="2">
    <source>
        <dbReference type="EMBL" id="GIG96015.1"/>
    </source>
</evidence>
<name>A0ABQ4EMY9_9ACTN</name>
<dbReference type="Proteomes" id="UP000621500">
    <property type="component" value="Unassembled WGS sequence"/>
</dbReference>
<comment type="caution">
    <text evidence="2">The sequence shown here is derived from an EMBL/GenBank/DDBJ whole genome shotgun (WGS) entry which is preliminary data.</text>
</comment>
<evidence type="ECO:0000313" key="3">
    <source>
        <dbReference type="Proteomes" id="UP000621500"/>
    </source>
</evidence>
<sequence>MPPAQAIPPKPQVVAPNLGVPIPPSASRRTTNQRAGLDGHTSGRAGNLTPAQRHRARLREWV</sequence>
<dbReference type="EMBL" id="BONX01000014">
    <property type="protein sequence ID" value="GIG96015.1"/>
    <property type="molecule type" value="Genomic_DNA"/>
</dbReference>
<organism evidence="2 3">
    <name type="scientific">Plantactinospora mayteni</name>
    <dbReference type="NCBI Taxonomy" id="566021"/>
    <lineage>
        <taxon>Bacteria</taxon>
        <taxon>Bacillati</taxon>
        <taxon>Actinomycetota</taxon>
        <taxon>Actinomycetes</taxon>
        <taxon>Micromonosporales</taxon>
        <taxon>Micromonosporaceae</taxon>
        <taxon>Plantactinospora</taxon>
    </lineage>
</organism>
<feature type="compositionally biased region" description="Pro residues" evidence="1">
    <location>
        <begin position="1"/>
        <end position="11"/>
    </location>
</feature>
<evidence type="ECO:0000256" key="1">
    <source>
        <dbReference type="SAM" id="MobiDB-lite"/>
    </source>
</evidence>
<protein>
    <submittedName>
        <fullName evidence="2">Uncharacterized protein</fullName>
    </submittedName>
</protein>
<feature type="compositionally biased region" description="Basic residues" evidence="1">
    <location>
        <begin position="52"/>
        <end position="62"/>
    </location>
</feature>
<feature type="region of interest" description="Disordered" evidence="1">
    <location>
        <begin position="1"/>
        <end position="62"/>
    </location>
</feature>
<gene>
    <name evidence="2" type="ORF">Pma05_25880</name>
</gene>
<reference evidence="2 3" key="1">
    <citation type="submission" date="2021-01" db="EMBL/GenBank/DDBJ databases">
        <title>Whole genome shotgun sequence of Plantactinospora mayteni NBRC 109088.</title>
        <authorList>
            <person name="Komaki H."/>
            <person name="Tamura T."/>
        </authorList>
    </citation>
    <scope>NUCLEOTIDE SEQUENCE [LARGE SCALE GENOMIC DNA]</scope>
    <source>
        <strain evidence="2 3">NBRC 109088</strain>
    </source>
</reference>
<proteinExistence type="predicted"/>
<accession>A0ABQ4EMY9</accession>